<evidence type="ECO:0000313" key="4">
    <source>
        <dbReference type="Proteomes" id="UP000427769"/>
    </source>
</evidence>
<dbReference type="AlphaFoldDB" id="A0A5K7Z9Z4"/>
<dbReference type="EMBL" id="AP021875">
    <property type="protein sequence ID" value="BBO78842.1"/>
    <property type="molecule type" value="Genomic_DNA"/>
</dbReference>
<dbReference type="PANTHER" id="PTHR46268">
    <property type="entry name" value="STRESS RESPONSE PROTEIN NHAX"/>
    <property type="match status" value="1"/>
</dbReference>
<comment type="similarity">
    <text evidence="1">Belongs to the universal stress protein A family.</text>
</comment>
<accession>A0A5K7Z9Z4</accession>
<keyword evidence="4" id="KW-1185">Reference proteome</keyword>
<dbReference type="InterPro" id="IPR006015">
    <property type="entry name" value="Universal_stress_UspA"/>
</dbReference>
<dbReference type="KEGG" id="dwd:DSCW_62590"/>
<feature type="domain" description="UspA" evidence="2">
    <location>
        <begin position="4"/>
        <end position="150"/>
    </location>
</feature>
<gene>
    <name evidence="3" type="ORF">DSCW_62590</name>
</gene>
<name>A0A5K7Z9Z4_9BACT</name>
<evidence type="ECO:0000313" key="3">
    <source>
        <dbReference type="EMBL" id="BBO78842.1"/>
    </source>
</evidence>
<organism evidence="3 4">
    <name type="scientific">Desulfosarcina widdelii</name>
    <dbReference type="NCBI Taxonomy" id="947919"/>
    <lineage>
        <taxon>Bacteria</taxon>
        <taxon>Pseudomonadati</taxon>
        <taxon>Thermodesulfobacteriota</taxon>
        <taxon>Desulfobacteria</taxon>
        <taxon>Desulfobacterales</taxon>
        <taxon>Desulfosarcinaceae</taxon>
        <taxon>Desulfosarcina</taxon>
    </lineage>
</organism>
<protein>
    <submittedName>
        <fullName evidence="3">Universal stress protein</fullName>
    </submittedName>
</protein>
<dbReference type="Gene3D" id="3.40.50.620">
    <property type="entry name" value="HUPs"/>
    <property type="match status" value="1"/>
</dbReference>
<dbReference type="InterPro" id="IPR006016">
    <property type="entry name" value="UspA"/>
</dbReference>
<dbReference type="PANTHER" id="PTHR46268:SF6">
    <property type="entry name" value="UNIVERSAL STRESS PROTEIN UP12"/>
    <property type="match status" value="1"/>
</dbReference>
<proteinExistence type="inferred from homology"/>
<evidence type="ECO:0000256" key="1">
    <source>
        <dbReference type="ARBA" id="ARBA00008791"/>
    </source>
</evidence>
<dbReference type="InterPro" id="IPR014729">
    <property type="entry name" value="Rossmann-like_a/b/a_fold"/>
</dbReference>
<evidence type="ECO:0000259" key="2">
    <source>
        <dbReference type="Pfam" id="PF00582"/>
    </source>
</evidence>
<dbReference type="RefSeq" id="WP_170302542.1">
    <property type="nucleotide sequence ID" value="NZ_AP021875.1"/>
</dbReference>
<sequence>MEDFKRILYPVALTDISPKVAPYVVTLARQLDAQVHLLHVLRRFDWFVDTYVSDPPEPDFKRIASDFESQVLSQAQRKLDAFEKRHLSGIQIAGKAVVSGTHYKQILNYVESEGIDLIVMGTGTPIQKVMFGSVAEKVSRLATVPVMLIKVA</sequence>
<reference evidence="3 4" key="1">
    <citation type="submission" date="2019-11" db="EMBL/GenBank/DDBJ databases">
        <title>Comparative genomics of hydrocarbon-degrading Desulfosarcina strains.</title>
        <authorList>
            <person name="Watanabe M."/>
            <person name="Kojima H."/>
            <person name="Fukui M."/>
        </authorList>
    </citation>
    <scope>NUCLEOTIDE SEQUENCE [LARGE SCALE GENOMIC DNA]</scope>
    <source>
        <strain evidence="3 4">PP31</strain>
    </source>
</reference>
<dbReference type="Proteomes" id="UP000427769">
    <property type="component" value="Chromosome"/>
</dbReference>
<dbReference type="SUPFAM" id="SSF52402">
    <property type="entry name" value="Adenine nucleotide alpha hydrolases-like"/>
    <property type="match status" value="1"/>
</dbReference>
<dbReference type="Pfam" id="PF00582">
    <property type="entry name" value="Usp"/>
    <property type="match status" value="1"/>
</dbReference>
<dbReference type="PRINTS" id="PR01438">
    <property type="entry name" value="UNVRSLSTRESS"/>
</dbReference>
<dbReference type="CDD" id="cd00293">
    <property type="entry name" value="USP-like"/>
    <property type="match status" value="1"/>
</dbReference>